<protein>
    <recommendedName>
        <fullName evidence="4">Phenol-soluble modulin export ABC transporter permease subunit PmtD</fullName>
    </recommendedName>
</protein>
<dbReference type="RefSeq" id="WP_001830379.1">
    <property type="nucleotide sequence ID" value="NC_004461.1"/>
</dbReference>
<dbReference type="PATRIC" id="fig|176280.10.peg.1586"/>
<evidence type="ECO:0000256" key="1">
    <source>
        <dbReference type="SAM" id="Phobius"/>
    </source>
</evidence>
<evidence type="ECO:0008006" key="4">
    <source>
        <dbReference type="Google" id="ProtNLM"/>
    </source>
</evidence>
<keyword evidence="1" id="KW-1133">Transmembrane helix</keyword>
<dbReference type="KEGG" id="sep:SE_1621"/>
<evidence type="ECO:0000313" key="2">
    <source>
        <dbReference type="EMBL" id="AAO05220.1"/>
    </source>
</evidence>
<dbReference type="Proteomes" id="UP000001411">
    <property type="component" value="Chromosome"/>
</dbReference>
<accession>A0A0H2VIQ3</accession>
<dbReference type="AlphaFoldDB" id="A0A0H2VIQ3"/>
<dbReference type="eggNOG" id="ENOG50337MV">
    <property type="taxonomic scope" value="Bacteria"/>
</dbReference>
<dbReference type="HOGENOM" id="CLU_113133_0_0_9"/>
<feature type="transmembrane region" description="Helical" evidence="1">
    <location>
        <begin position="93"/>
        <end position="118"/>
    </location>
</feature>
<feature type="transmembrane region" description="Helical" evidence="1">
    <location>
        <begin position="164"/>
        <end position="183"/>
    </location>
</feature>
<dbReference type="EMBL" id="AE015929">
    <property type="protein sequence ID" value="AAO05220.1"/>
    <property type="molecule type" value="Genomic_DNA"/>
</dbReference>
<proteinExistence type="predicted"/>
<dbReference type="GeneID" id="50018279"/>
<keyword evidence="1" id="KW-0812">Transmembrane</keyword>
<name>A0A0H2VIQ3_STAES</name>
<feature type="transmembrane region" description="Helical" evidence="1">
    <location>
        <begin position="51"/>
        <end position="72"/>
    </location>
</feature>
<dbReference type="NCBIfam" id="NF047564">
    <property type="entry name" value="PSM_export_PmtD"/>
    <property type="match status" value="1"/>
</dbReference>
<keyword evidence="1" id="KW-0472">Membrane</keyword>
<sequence>MKSLQLVKYDLISILKSPYTYLAFILVIGMTVFQASMMANYSSAHKVNIDMVFNLANWLFLFAGLLFIIKTITRDYSQGTIQLFMSRITSRMGYIITKTVSIVLISFLFTIIHYLVIIIIQSTTKSEKMDGDRFLNNIWFYLIFFLFFGLFLLLITLIVEKPAVIFTLGIFLILIVPFIQPFIPMIPNIGDDIQDSFKYIPFTYLTEKMTGEIKFSNWQWFISIASIVVLFIANMLYASKRDI</sequence>
<feature type="transmembrane region" description="Helical" evidence="1">
    <location>
        <begin position="218"/>
        <end position="237"/>
    </location>
</feature>
<organism evidence="2 3">
    <name type="scientific">Staphylococcus epidermidis (strain ATCC 12228 / FDA PCI 1200)</name>
    <dbReference type="NCBI Taxonomy" id="176280"/>
    <lineage>
        <taxon>Bacteria</taxon>
        <taxon>Bacillati</taxon>
        <taxon>Bacillota</taxon>
        <taxon>Bacilli</taxon>
        <taxon>Bacillales</taxon>
        <taxon>Staphylococcaceae</taxon>
        <taxon>Staphylococcus</taxon>
    </lineage>
</organism>
<dbReference type="OrthoDB" id="2412131at2"/>
<reference evidence="2 3" key="1">
    <citation type="journal article" date="2003" name="Mol. Microbiol.">
        <title>Genome-based analysis of virulence genes in a non-biofilm-forming Staphylococcus epidermidis strain (ATCC 12228).</title>
        <authorList>
            <person name="Zhang Y.Q."/>
            <person name="Ren S.X."/>
            <person name="Li H.L."/>
            <person name="Wang Y.X."/>
            <person name="Fu G."/>
            <person name="Yang J."/>
            <person name="Qin Z.Q."/>
            <person name="Miao Y.G."/>
            <person name="Wang W.Y."/>
            <person name="Chen R.S."/>
            <person name="Shen Y."/>
            <person name="Chen Z."/>
            <person name="Yuan Z.H."/>
            <person name="Zhao G.P."/>
            <person name="Qu D."/>
            <person name="Danchin A."/>
            <person name="Wen Y.M."/>
        </authorList>
    </citation>
    <scope>NUCLEOTIDE SEQUENCE [LARGE SCALE GENOMIC DNA]</scope>
    <source>
        <strain evidence="3">ATCC 12228 / FDA PCI 1200</strain>
    </source>
</reference>
<feature type="transmembrane region" description="Helical" evidence="1">
    <location>
        <begin position="138"/>
        <end position="159"/>
    </location>
</feature>
<feature type="transmembrane region" description="Helical" evidence="1">
    <location>
        <begin position="21"/>
        <end position="39"/>
    </location>
</feature>
<evidence type="ECO:0000313" key="3">
    <source>
        <dbReference type="Proteomes" id="UP000001411"/>
    </source>
</evidence>
<gene>
    <name evidence="2" type="ordered locus">SE_1621</name>
</gene>